<accession>A0A8R1HSV0</accession>
<reference evidence="2" key="1">
    <citation type="submission" date="2010-08" db="EMBL/GenBank/DDBJ databases">
        <authorList>
            <consortium name="Caenorhabditis japonica Sequencing Consortium"/>
            <person name="Wilson R.K."/>
        </authorList>
    </citation>
    <scope>NUCLEOTIDE SEQUENCE [LARGE SCALE GENOMIC DNA]</scope>
    <source>
        <strain evidence="2">DF5081</strain>
    </source>
</reference>
<proteinExistence type="predicted"/>
<protein>
    <submittedName>
        <fullName evidence="1">Uncharacterized protein</fullName>
    </submittedName>
</protein>
<keyword evidence="2" id="KW-1185">Reference proteome</keyword>
<dbReference type="EnsemblMetazoa" id="CJA08841a.1">
    <property type="protein sequence ID" value="CJA08841a.1"/>
    <property type="gene ID" value="WBGene00128046"/>
</dbReference>
<sequence length="266" mass="31868">MWLLDIIAKLFPIEHSFWHVNFSLVDQKEIEYLINFEFFKNCRDLEIWDKQVDGKILDKTIRAIESLKSLTVWWDLSHDFPHETIFSTVERVHYNRALALTPRDLECFEKCQYLTIKNTNFEEDSINELLWQLIEINDDACDNPKTAFKVSLNQAIKRVVITDWHHPKIEHIYEMLRCMDGKTDARLELGYNKIQAQNLRIKCESVDKEFEDKNLQEFKNIRNQNIEAKCRLRFFARTIRSMGGELCKDGFYEYQLNDEECDQECH</sequence>
<evidence type="ECO:0000313" key="1">
    <source>
        <dbReference type="EnsemblMetazoa" id="CJA08841a.1"/>
    </source>
</evidence>
<organism evidence="1 2">
    <name type="scientific">Caenorhabditis japonica</name>
    <dbReference type="NCBI Taxonomy" id="281687"/>
    <lineage>
        <taxon>Eukaryota</taxon>
        <taxon>Metazoa</taxon>
        <taxon>Ecdysozoa</taxon>
        <taxon>Nematoda</taxon>
        <taxon>Chromadorea</taxon>
        <taxon>Rhabditida</taxon>
        <taxon>Rhabditina</taxon>
        <taxon>Rhabditomorpha</taxon>
        <taxon>Rhabditoidea</taxon>
        <taxon>Rhabditidae</taxon>
        <taxon>Peloderinae</taxon>
        <taxon>Caenorhabditis</taxon>
    </lineage>
</organism>
<name>A0A8R1HSV0_CAEJA</name>
<reference evidence="1" key="2">
    <citation type="submission" date="2022-06" db="UniProtKB">
        <authorList>
            <consortium name="EnsemblMetazoa"/>
        </authorList>
    </citation>
    <scope>IDENTIFICATION</scope>
    <source>
        <strain evidence="1">DF5081</strain>
    </source>
</reference>
<dbReference type="Proteomes" id="UP000005237">
    <property type="component" value="Unassembled WGS sequence"/>
</dbReference>
<dbReference type="AlphaFoldDB" id="A0A8R1HSV0"/>
<evidence type="ECO:0000313" key="2">
    <source>
        <dbReference type="Proteomes" id="UP000005237"/>
    </source>
</evidence>